<feature type="transmembrane region" description="Helical" evidence="1">
    <location>
        <begin position="6"/>
        <end position="30"/>
    </location>
</feature>
<gene>
    <name evidence="2" type="ordered locus">Thein_1731</name>
</gene>
<protein>
    <submittedName>
        <fullName evidence="2">Uncharacterized protein</fullName>
    </submittedName>
</protein>
<dbReference type="eggNOG" id="COG4726">
    <property type="taxonomic scope" value="Bacteria"/>
</dbReference>
<evidence type="ECO:0000313" key="3">
    <source>
        <dbReference type="Proteomes" id="UP000006793"/>
    </source>
</evidence>
<evidence type="ECO:0000256" key="1">
    <source>
        <dbReference type="SAM" id="Phobius"/>
    </source>
</evidence>
<keyword evidence="1" id="KW-0812">Transmembrane</keyword>
<dbReference type="AlphaFoldDB" id="F8ABJ2"/>
<reference evidence="3" key="1">
    <citation type="submission" date="2011-04" db="EMBL/GenBank/DDBJ databases">
        <title>The complete genome of Thermodesulfatator indicus DSM 15286.</title>
        <authorList>
            <person name="Lucas S."/>
            <person name="Copeland A."/>
            <person name="Lapidus A."/>
            <person name="Bruce D."/>
            <person name="Goodwin L."/>
            <person name="Pitluck S."/>
            <person name="Peters L."/>
            <person name="Kyrpides N."/>
            <person name="Mavromatis K."/>
            <person name="Pagani I."/>
            <person name="Ivanova N."/>
            <person name="Saunders L."/>
            <person name="Detter J.C."/>
            <person name="Tapia R."/>
            <person name="Han C."/>
            <person name="Land M."/>
            <person name="Hauser L."/>
            <person name="Markowitz V."/>
            <person name="Cheng J.-F."/>
            <person name="Hugenholtz P."/>
            <person name="Woyke T."/>
            <person name="Wu D."/>
            <person name="Spring S."/>
            <person name="Schroeder M."/>
            <person name="Brambilla E."/>
            <person name="Klenk H.-P."/>
            <person name="Eisen J.A."/>
        </authorList>
    </citation>
    <scope>NUCLEOTIDE SEQUENCE [LARGE SCALE GENOMIC DNA]</scope>
    <source>
        <strain evidence="3">DSM 15286 / JCM 11887 / CIR29812</strain>
    </source>
</reference>
<keyword evidence="1" id="KW-1133">Transmembrane helix</keyword>
<reference evidence="2 3" key="2">
    <citation type="journal article" date="2012" name="Stand. Genomic Sci.">
        <title>Complete genome sequence of the thermophilic sulfate-reducing ocean bacterium Thermodesulfatator indicus type strain (CIR29812(T)).</title>
        <authorList>
            <person name="Anderson I."/>
            <person name="Saunders E."/>
            <person name="Lapidus A."/>
            <person name="Nolan M."/>
            <person name="Lucas S."/>
            <person name="Tice H."/>
            <person name="Del Rio T.G."/>
            <person name="Cheng J.F."/>
            <person name="Han C."/>
            <person name="Tapia R."/>
            <person name="Goodwin L.A."/>
            <person name="Pitluck S."/>
            <person name="Liolios K."/>
            <person name="Mavromatis K."/>
            <person name="Pagani I."/>
            <person name="Ivanova N."/>
            <person name="Mikhailova N."/>
            <person name="Pati A."/>
            <person name="Chen A."/>
            <person name="Palaniappan K."/>
            <person name="Land M."/>
            <person name="Hauser L."/>
            <person name="Jeffries C.D."/>
            <person name="Chang Y.J."/>
            <person name="Brambilla E.M."/>
            <person name="Rohde M."/>
            <person name="Spring S."/>
            <person name="Goker M."/>
            <person name="Detter J.C."/>
            <person name="Woyke T."/>
            <person name="Bristow J."/>
            <person name="Eisen J.A."/>
            <person name="Markowitz V."/>
            <person name="Hugenholtz P."/>
            <person name="Kyrpides N.C."/>
            <person name="Klenk H.P."/>
        </authorList>
    </citation>
    <scope>NUCLEOTIDE SEQUENCE [LARGE SCALE GENOMIC DNA]</scope>
    <source>
        <strain evidence="3">DSM 15286 / JCM 11887 / CIR29812</strain>
    </source>
</reference>
<keyword evidence="1" id="KW-0472">Membrane</keyword>
<dbReference type="RefSeq" id="WP_013908330.1">
    <property type="nucleotide sequence ID" value="NC_015681.1"/>
</dbReference>
<dbReference type="HOGENOM" id="CLU_618102_0_0_0"/>
<dbReference type="EMBL" id="CP002683">
    <property type="protein sequence ID" value="AEH45589.1"/>
    <property type="molecule type" value="Genomic_DNA"/>
</dbReference>
<organism evidence="2 3">
    <name type="scientific">Thermodesulfatator indicus (strain DSM 15286 / JCM 11887 / CIR29812)</name>
    <dbReference type="NCBI Taxonomy" id="667014"/>
    <lineage>
        <taxon>Bacteria</taxon>
        <taxon>Pseudomonadati</taxon>
        <taxon>Thermodesulfobacteriota</taxon>
        <taxon>Thermodesulfobacteria</taxon>
        <taxon>Thermodesulfobacteriales</taxon>
        <taxon>Thermodesulfatatoraceae</taxon>
        <taxon>Thermodesulfatator</taxon>
    </lineage>
</organism>
<dbReference type="InParanoid" id="F8ABJ2"/>
<keyword evidence="3" id="KW-1185">Reference proteome</keyword>
<sequence length="443" mass="48978">MNKKAFTFVTTLGIMLVLTITGTLTTNMIINRTKGNKITKDAIIALRIAESGTEIALTKVKEGKDETEIDGIYNIIGGTAKIDYDPSNKTITSEGRYNEAKRKVVVNFDNKKDFYPFAINGKLTINNFQDTGSGNWTDAVIAAKKLDIPEEDFKNAGFDLITPSQLDLPKAADLNIVYPDQSECDYGNYSDNQTFTKDLSDQNSDDKIIVCGQNITLDDTLIKFNNNLTIAATANIYFTKGTTLKRDNTGPTVWLKLISGGKIYFEDNTNIDFAGADDGFNILIYSEQGIEGLDSTGQWLSISGNQNKENVSNVFIITPGNIIINRDLVDDTATTKKDVNFLIWADKGVGSENGGFDISGSSNTFRNFSIIVADGDAYFDKWSFSGSEERSGLTYEEIVKYCNNVDENGNSLGIPESFRQIYCQLKEQIDNAGDIKIVSWKTY</sequence>
<dbReference type="Proteomes" id="UP000006793">
    <property type="component" value="Chromosome"/>
</dbReference>
<name>F8ABJ2_THEID</name>
<evidence type="ECO:0000313" key="2">
    <source>
        <dbReference type="EMBL" id="AEH45589.1"/>
    </source>
</evidence>
<dbReference type="KEGG" id="tid:Thein_1731"/>
<dbReference type="PaxDb" id="667014-Thein_1731"/>
<dbReference type="OrthoDB" id="10777at2"/>
<proteinExistence type="predicted"/>
<dbReference type="STRING" id="667014.Thein_1731"/>
<accession>F8ABJ2</accession>